<dbReference type="GO" id="GO:0016020">
    <property type="term" value="C:membrane"/>
    <property type="evidence" value="ECO:0007669"/>
    <property type="project" value="UniProtKB-SubCell"/>
</dbReference>
<reference evidence="7" key="2">
    <citation type="journal article" date="2014" name="ISME J.">
        <title>Microbial stratification in low pH oxic and suboxic macroscopic growths along an acid mine drainage.</title>
        <authorList>
            <person name="Mendez-Garcia C."/>
            <person name="Mesa V."/>
            <person name="Sprenger R.R."/>
            <person name="Richter M."/>
            <person name="Diez M.S."/>
            <person name="Solano J."/>
            <person name="Bargiela R."/>
            <person name="Golyshina O.V."/>
            <person name="Manteca A."/>
            <person name="Ramos J.L."/>
            <person name="Gallego J.R."/>
            <person name="Llorente I."/>
            <person name="Martins Dos Santos V.A."/>
            <person name="Jensen O.N."/>
            <person name="Pelaez A.I."/>
            <person name="Sanchez J."/>
            <person name="Ferrer M."/>
        </authorList>
    </citation>
    <scope>NUCLEOTIDE SEQUENCE</scope>
</reference>
<proteinExistence type="predicted"/>
<sequence length="164" mass="17530">KRILLTPTAKSTVFLSKALGSATRGLVQVPVMVVAALAFGVQLHGDPLMWAGWILGLVFLALGFSCLFLAVTASSTDWQTPGVISNFITMPLMFASGALFPASNFPNWMATIANWNPVTYCALLGRGIVVSGTADWLYLGYLAIFAGLMVLAGTLVARKYLRVE</sequence>
<evidence type="ECO:0000313" key="7">
    <source>
        <dbReference type="EMBL" id="EQD54100.1"/>
    </source>
</evidence>
<dbReference type="InterPro" id="IPR051328">
    <property type="entry name" value="T7SS_ABC-Transporter"/>
</dbReference>
<evidence type="ECO:0000259" key="6">
    <source>
        <dbReference type="Pfam" id="PF01061"/>
    </source>
</evidence>
<dbReference type="GO" id="GO:0140359">
    <property type="term" value="F:ABC-type transporter activity"/>
    <property type="evidence" value="ECO:0007669"/>
    <property type="project" value="InterPro"/>
</dbReference>
<organism evidence="7">
    <name type="scientific">mine drainage metagenome</name>
    <dbReference type="NCBI Taxonomy" id="410659"/>
    <lineage>
        <taxon>unclassified sequences</taxon>
        <taxon>metagenomes</taxon>
        <taxon>ecological metagenomes</taxon>
    </lineage>
</organism>
<feature type="domain" description="ABC-2 type transporter transmembrane" evidence="6">
    <location>
        <begin position="4"/>
        <end position="121"/>
    </location>
</feature>
<dbReference type="PANTHER" id="PTHR43077">
    <property type="entry name" value="TRANSPORT PERMEASE YVFS-RELATED"/>
    <property type="match status" value="1"/>
</dbReference>
<keyword evidence="3 5" id="KW-1133">Transmembrane helix</keyword>
<evidence type="ECO:0000256" key="3">
    <source>
        <dbReference type="ARBA" id="ARBA00022989"/>
    </source>
</evidence>
<feature type="transmembrane region" description="Helical" evidence="5">
    <location>
        <begin position="136"/>
        <end position="157"/>
    </location>
</feature>
<name>T1BJE3_9ZZZZ</name>
<feature type="transmembrane region" description="Helical" evidence="5">
    <location>
        <begin position="25"/>
        <end position="44"/>
    </location>
</feature>
<reference evidence="7" key="1">
    <citation type="submission" date="2013-08" db="EMBL/GenBank/DDBJ databases">
        <authorList>
            <person name="Mendez C."/>
            <person name="Richter M."/>
            <person name="Ferrer M."/>
            <person name="Sanchez J."/>
        </authorList>
    </citation>
    <scope>NUCLEOTIDE SEQUENCE</scope>
</reference>
<keyword evidence="2 5" id="KW-0812">Transmembrane</keyword>
<dbReference type="EMBL" id="AUZY01006516">
    <property type="protein sequence ID" value="EQD54100.1"/>
    <property type="molecule type" value="Genomic_DNA"/>
</dbReference>
<comment type="subcellular location">
    <subcellularLocation>
        <location evidence="1">Membrane</location>
        <topology evidence="1">Multi-pass membrane protein</topology>
    </subcellularLocation>
</comment>
<feature type="non-terminal residue" evidence="7">
    <location>
        <position position="1"/>
    </location>
</feature>
<dbReference type="AlphaFoldDB" id="T1BJE3"/>
<protein>
    <submittedName>
        <fullName evidence="7">ABC-2 type transporter</fullName>
    </submittedName>
</protein>
<evidence type="ECO:0000256" key="4">
    <source>
        <dbReference type="ARBA" id="ARBA00023136"/>
    </source>
</evidence>
<feature type="transmembrane region" description="Helical" evidence="5">
    <location>
        <begin position="83"/>
        <end position="102"/>
    </location>
</feature>
<dbReference type="Pfam" id="PF01061">
    <property type="entry name" value="ABC2_membrane"/>
    <property type="match status" value="1"/>
</dbReference>
<evidence type="ECO:0000256" key="5">
    <source>
        <dbReference type="SAM" id="Phobius"/>
    </source>
</evidence>
<feature type="transmembrane region" description="Helical" evidence="5">
    <location>
        <begin position="50"/>
        <end position="71"/>
    </location>
</feature>
<dbReference type="PANTHER" id="PTHR43077:SF10">
    <property type="entry name" value="TRANSPORT PERMEASE PROTEIN"/>
    <property type="match status" value="1"/>
</dbReference>
<gene>
    <name evidence="7" type="ORF">B1B_09843</name>
</gene>
<keyword evidence="4 5" id="KW-0472">Membrane</keyword>
<accession>T1BJE3</accession>
<comment type="caution">
    <text evidence="7">The sequence shown here is derived from an EMBL/GenBank/DDBJ whole genome shotgun (WGS) entry which is preliminary data.</text>
</comment>
<evidence type="ECO:0000256" key="2">
    <source>
        <dbReference type="ARBA" id="ARBA00022692"/>
    </source>
</evidence>
<dbReference type="InterPro" id="IPR013525">
    <property type="entry name" value="ABC2_TM"/>
</dbReference>
<evidence type="ECO:0000256" key="1">
    <source>
        <dbReference type="ARBA" id="ARBA00004141"/>
    </source>
</evidence>